<protein>
    <submittedName>
        <fullName evidence="1">Auxilin-like protein</fullName>
    </submittedName>
</protein>
<reference evidence="1" key="1">
    <citation type="journal article" date="2019" name="Sci. Rep.">
        <title>Draft genome of Tanacetum cinerariifolium, the natural source of mosquito coil.</title>
        <authorList>
            <person name="Yamashiro T."/>
            <person name="Shiraishi A."/>
            <person name="Satake H."/>
            <person name="Nakayama K."/>
        </authorList>
    </citation>
    <scope>NUCLEOTIDE SEQUENCE</scope>
</reference>
<proteinExistence type="predicted"/>
<name>A0A699IHS9_TANCI</name>
<gene>
    <name evidence="1" type="ORF">Tci_539248</name>
</gene>
<organism evidence="1">
    <name type="scientific">Tanacetum cinerariifolium</name>
    <name type="common">Dalmatian daisy</name>
    <name type="synonym">Chrysanthemum cinerariifolium</name>
    <dbReference type="NCBI Taxonomy" id="118510"/>
    <lineage>
        <taxon>Eukaryota</taxon>
        <taxon>Viridiplantae</taxon>
        <taxon>Streptophyta</taxon>
        <taxon>Embryophyta</taxon>
        <taxon>Tracheophyta</taxon>
        <taxon>Spermatophyta</taxon>
        <taxon>Magnoliopsida</taxon>
        <taxon>eudicotyledons</taxon>
        <taxon>Gunneridae</taxon>
        <taxon>Pentapetalae</taxon>
        <taxon>asterids</taxon>
        <taxon>campanulids</taxon>
        <taxon>Asterales</taxon>
        <taxon>Asteraceae</taxon>
        <taxon>Asteroideae</taxon>
        <taxon>Anthemideae</taxon>
        <taxon>Anthemidinae</taxon>
        <taxon>Tanacetum</taxon>
    </lineage>
</organism>
<accession>A0A699IHS9</accession>
<dbReference type="PANTHER" id="PTHR48462">
    <property type="entry name" value="PROTEIN, PUTATIVE-RELATED"/>
    <property type="match status" value="1"/>
</dbReference>
<dbReference type="EMBL" id="BKCJ010308293">
    <property type="protein sequence ID" value="GEZ67275.1"/>
    <property type="molecule type" value="Genomic_DNA"/>
</dbReference>
<dbReference type="PANTHER" id="PTHR48462:SF1">
    <property type="entry name" value="PROTEIN, PUTATIVE-RELATED"/>
    <property type="match status" value="1"/>
</dbReference>
<dbReference type="AlphaFoldDB" id="A0A699IHS9"/>
<sequence>MLTVDFSNASNLVDRSALLHEVTVKCLFISLWVDFLYGRASRLYIGDTHIWSATGVQQDGCKLLLHAWYLDDGTVIGDSKEVVKVLDIIKVSGLGLSLELNIKKTEIFWPSCNVMKLRDGLFPVDIQRPSSGVKLLGGAVSRDADFISGLAMRRAVNAVDLMGLLPQLHDPQSLYSAKLVSSYAFVPSRAQSWVLQEHILRDSGIYSMDDDYVSTLACLRDTIPSFDVTGFTNKDIVPSKAQQTLANIFFSEMVKDVEVHFDMTMRQKAFFECLRTSHAHDFLLAIYIDGLGQHMSPACLDSFGEHVVHCKELQGFKYRHDMVRDVLFDIWKHACVDLTRVLPLVGLSSRGFTAGQAALKAASGKVTNHEKACIENQHVFIPFAFDTFGFLAPEAV</sequence>
<comment type="caution">
    <text evidence="1">The sequence shown here is derived from an EMBL/GenBank/DDBJ whole genome shotgun (WGS) entry which is preliminary data.</text>
</comment>
<evidence type="ECO:0000313" key="1">
    <source>
        <dbReference type="EMBL" id="GEZ67275.1"/>
    </source>
</evidence>